<dbReference type="EMBL" id="JAPYKO010000012">
    <property type="protein sequence ID" value="MEI9404120.1"/>
    <property type="molecule type" value="Genomic_DNA"/>
</dbReference>
<sequence length="56" mass="6350">MRDGKDGKDDAASEILISRLVKEVGISRAQARELIELIGTDWASLLREARFLKDRH</sequence>
<name>A0ABU8KEL6_9HYPH</name>
<dbReference type="Proteomes" id="UP001366503">
    <property type="component" value="Unassembled WGS sequence"/>
</dbReference>
<proteinExistence type="predicted"/>
<protein>
    <recommendedName>
        <fullName evidence="3">DUF3606 domain-containing protein</fullName>
    </recommendedName>
</protein>
<accession>A0ABU8KEL6</accession>
<keyword evidence="2" id="KW-1185">Reference proteome</keyword>
<evidence type="ECO:0000313" key="1">
    <source>
        <dbReference type="EMBL" id="MEI9404120.1"/>
    </source>
</evidence>
<gene>
    <name evidence="1" type="ORF">O7A05_18390</name>
</gene>
<organism evidence="1 2">
    <name type="scientific">Mesorhizobium argentiipisi</name>
    <dbReference type="NCBI Taxonomy" id="3015175"/>
    <lineage>
        <taxon>Bacteria</taxon>
        <taxon>Pseudomonadati</taxon>
        <taxon>Pseudomonadota</taxon>
        <taxon>Alphaproteobacteria</taxon>
        <taxon>Hyphomicrobiales</taxon>
        <taxon>Phyllobacteriaceae</taxon>
        <taxon>Mesorhizobium</taxon>
    </lineage>
</organism>
<reference evidence="1 2" key="1">
    <citation type="submission" date="2022-12" db="EMBL/GenBank/DDBJ databases">
        <authorList>
            <person name="Muema E."/>
        </authorList>
    </citation>
    <scope>NUCLEOTIDE SEQUENCE [LARGE SCALE GENOMIC DNA]</scope>
    <source>
        <strain evidence="2">1330</strain>
    </source>
</reference>
<dbReference type="RefSeq" id="WP_337094411.1">
    <property type="nucleotide sequence ID" value="NZ_JAPYKO010000012.1"/>
</dbReference>
<comment type="caution">
    <text evidence="1">The sequence shown here is derived from an EMBL/GenBank/DDBJ whole genome shotgun (WGS) entry which is preliminary data.</text>
</comment>
<evidence type="ECO:0000313" key="2">
    <source>
        <dbReference type="Proteomes" id="UP001366503"/>
    </source>
</evidence>
<evidence type="ECO:0008006" key="3">
    <source>
        <dbReference type="Google" id="ProtNLM"/>
    </source>
</evidence>